<dbReference type="InterPro" id="IPR010310">
    <property type="entry name" value="T7SS_ESAT-6-like"/>
</dbReference>
<dbReference type="Proteomes" id="UP001611263">
    <property type="component" value="Unassembled WGS sequence"/>
</dbReference>
<protein>
    <submittedName>
        <fullName evidence="1">WXG100 family type VII secretion target</fullName>
    </submittedName>
</protein>
<dbReference type="EMBL" id="JBIRUQ010000002">
    <property type="protein sequence ID" value="MFI1461236.1"/>
    <property type="molecule type" value="Genomic_DNA"/>
</dbReference>
<dbReference type="SUPFAM" id="SSF140453">
    <property type="entry name" value="EsxAB dimer-like"/>
    <property type="match status" value="1"/>
</dbReference>
<evidence type="ECO:0000313" key="1">
    <source>
        <dbReference type="EMBL" id="MFI1461236.1"/>
    </source>
</evidence>
<accession>A0ABW7TJM5</accession>
<gene>
    <name evidence="1" type="ORF">ACH4WX_11000</name>
</gene>
<dbReference type="InterPro" id="IPR036689">
    <property type="entry name" value="ESAT-6-like_sf"/>
</dbReference>
<sequence>MVDSGGEPQYSSITVVPEEVRTVGQFVADIAQNLRSGLETASIEVDALLDDGWNGDRSDEFFGGWAELRDGGLKILQALDGMAEKLGVQSDTYEATDSATSQHISSLNL</sequence>
<dbReference type="Gene3D" id="1.10.287.1060">
    <property type="entry name" value="ESAT-6-like"/>
    <property type="match status" value="1"/>
</dbReference>
<comment type="caution">
    <text evidence="1">The sequence shown here is derived from an EMBL/GenBank/DDBJ whole genome shotgun (WGS) entry which is preliminary data.</text>
</comment>
<dbReference type="Pfam" id="PF06013">
    <property type="entry name" value="WXG100"/>
    <property type="match status" value="1"/>
</dbReference>
<name>A0ABW7TJM5_9NOCA</name>
<reference evidence="1 2" key="1">
    <citation type="submission" date="2024-10" db="EMBL/GenBank/DDBJ databases">
        <title>The Natural Products Discovery Center: Release of the First 8490 Sequenced Strains for Exploring Actinobacteria Biosynthetic Diversity.</title>
        <authorList>
            <person name="Kalkreuter E."/>
            <person name="Kautsar S.A."/>
            <person name="Yang D."/>
            <person name="Bader C.D."/>
            <person name="Teijaro C.N."/>
            <person name="Fluegel L."/>
            <person name="Davis C.M."/>
            <person name="Simpson J.R."/>
            <person name="Lauterbach L."/>
            <person name="Steele A.D."/>
            <person name="Gui C."/>
            <person name="Meng S."/>
            <person name="Li G."/>
            <person name="Viehrig K."/>
            <person name="Ye F."/>
            <person name="Su P."/>
            <person name="Kiefer A.F."/>
            <person name="Nichols A."/>
            <person name="Cepeda A.J."/>
            <person name="Yan W."/>
            <person name="Fan B."/>
            <person name="Jiang Y."/>
            <person name="Adhikari A."/>
            <person name="Zheng C.-J."/>
            <person name="Schuster L."/>
            <person name="Cowan T.M."/>
            <person name="Smanski M.J."/>
            <person name="Chevrette M.G."/>
            <person name="De Carvalho L.P.S."/>
            <person name="Shen B."/>
        </authorList>
    </citation>
    <scope>NUCLEOTIDE SEQUENCE [LARGE SCALE GENOMIC DNA]</scope>
    <source>
        <strain evidence="1 2">NPDC020568</strain>
    </source>
</reference>
<evidence type="ECO:0000313" key="2">
    <source>
        <dbReference type="Proteomes" id="UP001611263"/>
    </source>
</evidence>
<dbReference type="RefSeq" id="WP_033244809.1">
    <property type="nucleotide sequence ID" value="NZ_JBIRUQ010000002.1"/>
</dbReference>
<dbReference type="GeneID" id="93508844"/>
<proteinExistence type="predicted"/>
<organism evidence="1 2">
    <name type="scientific">Nocardia carnea</name>
    <dbReference type="NCBI Taxonomy" id="37328"/>
    <lineage>
        <taxon>Bacteria</taxon>
        <taxon>Bacillati</taxon>
        <taxon>Actinomycetota</taxon>
        <taxon>Actinomycetes</taxon>
        <taxon>Mycobacteriales</taxon>
        <taxon>Nocardiaceae</taxon>
        <taxon>Nocardia</taxon>
    </lineage>
</organism>
<keyword evidence="2" id="KW-1185">Reference proteome</keyword>